<feature type="compositionally biased region" description="Acidic residues" evidence="1">
    <location>
        <begin position="166"/>
        <end position="185"/>
    </location>
</feature>
<feature type="region of interest" description="Disordered" evidence="1">
    <location>
        <begin position="100"/>
        <end position="127"/>
    </location>
</feature>
<dbReference type="AlphaFoldDB" id="A0A8J2HET7"/>
<protein>
    <submittedName>
        <fullName evidence="2">Uncharacterized protein</fullName>
    </submittedName>
</protein>
<organism evidence="2 3">
    <name type="scientific">Cotesia congregata</name>
    <name type="common">Parasitoid wasp</name>
    <name type="synonym">Apanteles congregatus</name>
    <dbReference type="NCBI Taxonomy" id="51543"/>
    <lineage>
        <taxon>Eukaryota</taxon>
        <taxon>Metazoa</taxon>
        <taxon>Ecdysozoa</taxon>
        <taxon>Arthropoda</taxon>
        <taxon>Hexapoda</taxon>
        <taxon>Insecta</taxon>
        <taxon>Pterygota</taxon>
        <taxon>Neoptera</taxon>
        <taxon>Endopterygota</taxon>
        <taxon>Hymenoptera</taxon>
        <taxon>Apocrita</taxon>
        <taxon>Ichneumonoidea</taxon>
        <taxon>Braconidae</taxon>
        <taxon>Microgastrinae</taxon>
        <taxon>Cotesia</taxon>
    </lineage>
</organism>
<sequence length="311" mass="35427">MDLYCLLTDLNQSKYCIVPTQNVFELNEKNNLKRIRSDTYQADKKYYVTGASLQIGIGGFYIIDSHDDYKVLRKRNPVDSRIILAKLPDYSPLAESQVSKKAGTSKISNSEQVVKNPDVPRKSTKKSTVAIARKDNELNSADYYMEQEIATGSGNTRETGIREVTEGTEETEETEGTEVLEETEEGTSKDNNSELPEIAEETRMAAPGNRDNRRNNDSDSESDDFDNNKENPSISKKSRSVSRTFQTPRPRTKQFIQRPFSRVQQLKRLQKKNKNKNNNSLQSPRRKCRSNPRIPTFTEIITVENNVEVSV</sequence>
<feature type="compositionally biased region" description="Polar residues" evidence="1">
    <location>
        <begin position="230"/>
        <end position="249"/>
    </location>
</feature>
<reference evidence="2" key="1">
    <citation type="submission" date="2021-04" db="EMBL/GenBank/DDBJ databases">
        <authorList>
            <person name="Chebbi M.A.C M."/>
        </authorList>
    </citation>
    <scope>NUCLEOTIDE SEQUENCE</scope>
</reference>
<dbReference type="EMBL" id="CAJNRD030001120">
    <property type="protein sequence ID" value="CAG5093269.1"/>
    <property type="molecule type" value="Genomic_DNA"/>
</dbReference>
<dbReference type="OrthoDB" id="10375597at2759"/>
<keyword evidence="3" id="KW-1185">Reference proteome</keyword>
<feature type="region of interest" description="Disordered" evidence="1">
    <location>
        <begin position="149"/>
        <end position="291"/>
    </location>
</feature>
<accession>A0A8J2HET7</accession>
<proteinExistence type="predicted"/>
<comment type="caution">
    <text evidence="2">The sequence shown here is derived from an EMBL/GenBank/DDBJ whole genome shotgun (WGS) entry which is preliminary data.</text>
</comment>
<dbReference type="Proteomes" id="UP000786811">
    <property type="component" value="Unassembled WGS sequence"/>
</dbReference>
<evidence type="ECO:0000313" key="2">
    <source>
        <dbReference type="EMBL" id="CAG5093269.1"/>
    </source>
</evidence>
<gene>
    <name evidence="2" type="ORF">HICCMSTLAB_LOCUS6710</name>
</gene>
<name>A0A8J2HET7_COTCN</name>
<evidence type="ECO:0000256" key="1">
    <source>
        <dbReference type="SAM" id="MobiDB-lite"/>
    </source>
</evidence>
<evidence type="ECO:0000313" key="3">
    <source>
        <dbReference type="Proteomes" id="UP000786811"/>
    </source>
</evidence>